<dbReference type="Gene3D" id="2.30.30.40">
    <property type="entry name" value="SH3 Domains"/>
    <property type="match status" value="1"/>
</dbReference>
<reference evidence="1" key="1">
    <citation type="submission" date="2019-09" db="EMBL/GenBank/DDBJ databases">
        <title>Characterisation of the sponge microbiome using genome-centric metagenomics.</title>
        <authorList>
            <person name="Engelberts J.P."/>
            <person name="Robbins S.J."/>
            <person name="De Goeij J.M."/>
            <person name="Aranda M."/>
            <person name="Bell S.C."/>
            <person name="Webster N.S."/>
        </authorList>
    </citation>
    <scope>NUCLEOTIDE SEQUENCE</scope>
    <source>
        <strain evidence="1">SB0664_bin_43</strain>
    </source>
</reference>
<feature type="non-terminal residue" evidence="1">
    <location>
        <position position="1"/>
    </location>
</feature>
<name>A0A6B0XYY5_9RHOB</name>
<dbReference type="GO" id="GO:0004812">
    <property type="term" value="F:aminoacyl-tRNA ligase activity"/>
    <property type="evidence" value="ECO:0007669"/>
    <property type="project" value="UniProtKB-KW"/>
</dbReference>
<organism evidence="1">
    <name type="scientific">Boseongicola sp. SB0664_bin_43</name>
    <dbReference type="NCBI Taxonomy" id="2604844"/>
    <lineage>
        <taxon>Bacteria</taxon>
        <taxon>Pseudomonadati</taxon>
        <taxon>Pseudomonadota</taxon>
        <taxon>Alphaproteobacteria</taxon>
        <taxon>Rhodobacterales</taxon>
        <taxon>Paracoccaceae</taxon>
        <taxon>Boseongicola</taxon>
    </lineage>
</organism>
<keyword evidence="1" id="KW-0436">Ligase</keyword>
<dbReference type="Pfam" id="PF06347">
    <property type="entry name" value="SH3_4"/>
    <property type="match status" value="2"/>
</dbReference>
<comment type="caution">
    <text evidence="1">The sequence shown here is derived from an EMBL/GenBank/DDBJ whole genome shotgun (WGS) entry which is preliminary data.</text>
</comment>
<proteinExistence type="predicted"/>
<protein>
    <submittedName>
        <fullName evidence="1">Aspartyl-trna synthetase</fullName>
    </submittedName>
</protein>
<accession>A0A6B0XYY5</accession>
<dbReference type="AlphaFoldDB" id="A0A6B0XYY5"/>
<dbReference type="EMBL" id="VXRY01000036">
    <property type="protein sequence ID" value="MXY32650.1"/>
    <property type="molecule type" value="Genomic_DNA"/>
</dbReference>
<sequence length="134" mass="15262">PIPRFVSLKAEEGNVRRGPSLSHRIDWVFRRRNMPLEVTAEYGHWRRVQDRDGQGGWMHYSLLSGVRHVIVVDDLTPLHARPSTEAVIKAYAEVGVVARLGSCAPDWCKIRANGIRGWVRKGQIWGVSPDELRE</sequence>
<gene>
    <name evidence="1" type="ORF">F4Y60_00870</name>
</gene>
<evidence type="ECO:0000313" key="1">
    <source>
        <dbReference type="EMBL" id="MXY32650.1"/>
    </source>
</evidence>
<keyword evidence="1" id="KW-0030">Aminoacyl-tRNA synthetase</keyword>
<dbReference type="InterPro" id="IPR010466">
    <property type="entry name" value="DUF1058"/>
</dbReference>